<dbReference type="GeneID" id="96738054"/>
<protein>
    <submittedName>
        <fullName evidence="4">YtxH domain-containing protein</fullName>
    </submittedName>
</protein>
<reference evidence="3 5" key="1">
    <citation type="submission" date="2017-04" db="EMBL/GenBank/DDBJ databases">
        <title>Complete Genome Sequence of the Bacillus horikoshii 20a strain from Cuatro Cienegas, Coahuila, Mexico.</title>
        <authorList>
            <person name="Zarza E."/>
            <person name="Alcaraz L.D."/>
            <person name="Aguilar-Salinas B."/>
            <person name="Islas A."/>
            <person name="Olmedo-Alvarez G."/>
        </authorList>
    </citation>
    <scope>NUCLEOTIDE SEQUENCE [LARGE SCALE GENOMIC DNA]</scope>
    <source>
        <strain evidence="3 5">20a</strain>
    </source>
</reference>
<dbReference type="PANTHER" id="PTHR35792:SF3">
    <property type="entry name" value="IG HYPOTHETICAL 17707"/>
    <property type="match status" value="1"/>
</dbReference>
<dbReference type="RefSeq" id="WP_088017555.1">
    <property type="nucleotide sequence ID" value="NZ_CP020880.1"/>
</dbReference>
<feature type="coiled-coil region" evidence="1">
    <location>
        <begin position="33"/>
        <end position="67"/>
    </location>
</feature>
<name>A0A1Y0CK67_9BACI</name>
<keyword evidence="2" id="KW-1133">Transmembrane helix</keyword>
<dbReference type="Proteomes" id="UP000323393">
    <property type="component" value="Unassembled WGS sequence"/>
</dbReference>
<sequence length="121" mass="13146">MNGKSFIYGVLIGGTIAGVSALLTTAESGASRRAKIKSTAQSIQLTIEDLKQEAIHIKDQVTQAMEEGKATVGNIAEEIKVSVDLWQNSIKPHQESIQQDIANLQEELENLEKKLAKNTAE</sequence>
<evidence type="ECO:0000313" key="5">
    <source>
        <dbReference type="Proteomes" id="UP000195573"/>
    </source>
</evidence>
<keyword evidence="2" id="KW-0812">Transmembrane</keyword>
<dbReference type="EMBL" id="VTEU01000001">
    <property type="protein sequence ID" value="TYS60963.1"/>
    <property type="molecule type" value="Genomic_DNA"/>
</dbReference>
<evidence type="ECO:0000313" key="3">
    <source>
        <dbReference type="EMBL" id="ART75681.1"/>
    </source>
</evidence>
<evidence type="ECO:0000256" key="1">
    <source>
        <dbReference type="SAM" id="Coils"/>
    </source>
</evidence>
<keyword evidence="1" id="KW-0175">Coiled coil</keyword>
<dbReference type="PANTHER" id="PTHR35792">
    <property type="entry name" value="GENERAL STRESS PROTEIN"/>
    <property type="match status" value="1"/>
</dbReference>
<gene>
    <name evidence="3" type="ORF">B4U37_06405</name>
    <name evidence="4" type="ORF">FZC74_01410</name>
</gene>
<dbReference type="EMBL" id="CP020880">
    <property type="protein sequence ID" value="ART75681.1"/>
    <property type="molecule type" value="Genomic_DNA"/>
</dbReference>
<accession>A0A1Y0CK67</accession>
<feature type="coiled-coil region" evidence="1">
    <location>
        <begin position="94"/>
        <end position="121"/>
    </location>
</feature>
<organism evidence="4 6">
    <name type="scientific">Sutcliffiella horikoshii</name>
    <dbReference type="NCBI Taxonomy" id="79883"/>
    <lineage>
        <taxon>Bacteria</taxon>
        <taxon>Bacillati</taxon>
        <taxon>Bacillota</taxon>
        <taxon>Bacilli</taxon>
        <taxon>Bacillales</taxon>
        <taxon>Bacillaceae</taxon>
        <taxon>Sutcliffiella</taxon>
    </lineage>
</organism>
<proteinExistence type="predicted"/>
<dbReference type="Proteomes" id="UP000195573">
    <property type="component" value="Chromosome"/>
</dbReference>
<dbReference type="AlphaFoldDB" id="A0A1Y0CK67"/>
<keyword evidence="2" id="KW-0472">Membrane</keyword>
<dbReference type="KEGG" id="bhk:B4U37_06405"/>
<reference evidence="4 6" key="2">
    <citation type="submission" date="2019-08" db="EMBL/GenBank/DDBJ databases">
        <title>Bacillus genomes from the desert of Cuatro Cienegas, Coahuila.</title>
        <authorList>
            <person name="Olmedo-Alvarez G."/>
        </authorList>
    </citation>
    <scope>NUCLEOTIDE SEQUENCE [LARGE SCALE GENOMIC DNA]</scope>
    <source>
        <strain evidence="4 6">CH88_3T</strain>
    </source>
</reference>
<evidence type="ECO:0000313" key="6">
    <source>
        <dbReference type="Proteomes" id="UP000323393"/>
    </source>
</evidence>
<evidence type="ECO:0000256" key="2">
    <source>
        <dbReference type="SAM" id="Phobius"/>
    </source>
</evidence>
<feature type="transmembrane region" description="Helical" evidence="2">
    <location>
        <begin position="6"/>
        <end position="26"/>
    </location>
</feature>
<keyword evidence="5" id="KW-1185">Reference proteome</keyword>
<evidence type="ECO:0000313" key="4">
    <source>
        <dbReference type="EMBL" id="TYS60963.1"/>
    </source>
</evidence>
<dbReference type="InterPro" id="IPR052928">
    <property type="entry name" value="Desiccation-related_membrane"/>
</dbReference>